<evidence type="ECO:0000256" key="10">
    <source>
        <dbReference type="ARBA" id="ARBA00031067"/>
    </source>
</evidence>
<dbReference type="GO" id="GO:0020037">
    <property type="term" value="F:heme binding"/>
    <property type="evidence" value="ECO:0007669"/>
    <property type="project" value="InterPro"/>
</dbReference>
<dbReference type="EnsemblMetazoa" id="HelroT165935">
    <property type="protein sequence ID" value="HelroP165935"/>
    <property type="gene ID" value="HelroG165935"/>
</dbReference>
<comment type="subunit">
    <text evidence="14">Component of the phagocyte NADPH oxidase core complex/cytochrome b558 complex, composed of CYBB (heavy chain (beta)) and CYBA (light chain (alpha)). Component of the phagocyte NADPH oxidase complex composed of an obligatory core heterodimer formed by the membrane proteins CYBA and CYBB and the cytosolic regulatory subunits NCF1/p47-phox, NCF2/p67-phox, NCF4/p40-phox and the small GTPase RAC1 or RAC2. Interacts with NCF1 (via SH3 domain). Interacts with SH3PXD2A. Interacts with DUOX1, DUOX2 and TPO. Interacts with NOX4; this interaction mediates superoxide generation. Interacts with calprotectin (S100A8/9). Interacts with GBP7. Interacts with NOXO1. Forms a heterodimer with NOX3 and is essential for activity and cell membrane localization of NOX3. Interacts with NOX1.</text>
</comment>
<evidence type="ECO:0000313" key="17">
    <source>
        <dbReference type="EMBL" id="ESN90289.1"/>
    </source>
</evidence>
<protein>
    <recommendedName>
        <fullName evidence="3">Cytochrome b-245 light chain</fullName>
    </recommendedName>
    <alternativeName>
        <fullName evidence="11">Cytochrome b(558) alpha chain</fullName>
    </alternativeName>
    <alternativeName>
        <fullName evidence="10">Cytochrome b558 subunit alpha</fullName>
    </alternativeName>
    <alternativeName>
        <fullName evidence="13">Neutrophil cytochrome b 22 kDa polypeptide</fullName>
    </alternativeName>
    <alternativeName>
        <fullName evidence="12">Superoxide-generating NADPH oxidase light chain subunit</fullName>
    </alternativeName>
    <alternativeName>
        <fullName evidence="8">p22 phagocyte B-cytochrome</fullName>
    </alternativeName>
    <alternativeName>
        <fullName evidence="9">p22-phox</fullName>
    </alternativeName>
</protein>
<dbReference type="HOGENOM" id="CLU_2148552_0_0_1"/>
<organism evidence="18 19">
    <name type="scientific">Helobdella robusta</name>
    <name type="common">Californian leech</name>
    <dbReference type="NCBI Taxonomy" id="6412"/>
    <lineage>
        <taxon>Eukaryota</taxon>
        <taxon>Metazoa</taxon>
        <taxon>Spiralia</taxon>
        <taxon>Lophotrochozoa</taxon>
        <taxon>Annelida</taxon>
        <taxon>Clitellata</taxon>
        <taxon>Hirudinea</taxon>
        <taxon>Rhynchobdellida</taxon>
        <taxon>Glossiphoniidae</taxon>
        <taxon>Helobdella</taxon>
    </lineage>
</organism>
<evidence type="ECO:0000256" key="4">
    <source>
        <dbReference type="ARBA" id="ARBA00022475"/>
    </source>
</evidence>
<feature type="compositionally biased region" description="Low complexity" evidence="15">
    <location>
        <begin position="1"/>
        <end position="18"/>
    </location>
</feature>
<evidence type="ECO:0000256" key="8">
    <source>
        <dbReference type="ARBA" id="ARBA00030106"/>
    </source>
</evidence>
<feature type="transmembrane region" description="Helical" evidence="16">
    <location>
        <begin position="61"/>
        <end position="79"/>
    </location>
</feature>
<evidence type="ECO:0000256" key="12">
    <source>
        <dbReference type="ARBA" id="ARBA00032067"/>
    </source>
</evidence>
<comment type="subcellular location">
    <subcellularLocation>
        <location evidence="1">Cell membrane</location>
    </subcellularLocation>
</comment>
<dbReference type="Pfam" id="PF05038">
    <property type="entry name" value="Cytochrom_B558a"/>
    <property type="match status" value="1"/>
</dbReference>
<dbReference type="PANTHER" id="PTHR15168:SF0">
    <property type="entry name" value="CYTOCHROME B-245 LIGHT CHAIN"/>
    <property type="match status" value="1"/>
</dbReference>
<evidence type="ECO:0000256" key="2">
    <source>
        <dbReference type="ARBA" id="ARBA00010590"/>
    </source>
</evidence>
<dbReference type="GO" id="GO:0005886">
    <property type="term" value="C:plasma membrane"/>
    <property type="evidence" value="ECO:0007669"/>
    <property type="project" value="UniProtKB-SubCell"/>
</dbReference>
<evidence type="ECO:0000256" key="11">
    <source>
        <dbReference type="ARBA" id="ARBA00031995"/>
    </source>
</evidence>
<dbReference type="InParanoid" id="T1EXH1"/>
<keyword evidence="6 16" id="KW-1133">Transmembrane helix</keyword>
<evidence type="ECO:0000256" key="14">
    <source>
        <dbReference type="ARBA" id="ARBA00050017"/>
    </source>
</evidence>
<evidence type="ECO:0000313" key="19">
    <source>
        <dbReference type="Proteomes" id="UP000015101"/>
    </source>
</evidence>
<sequence>MATASTSSTSASSTSVASLTENHANKSRSNFSVWANELALIGSCILLLGALIGVAGQFRNWQCAAVSIPISIVFIFIEYPRCRGEMRRNAREQDMKIYEKRKGHEQLDEQQS</sequence>
<dbReference type="InterPro" id="IPR007732">
    <property type="entry name" value="Cyt_b558_asu"/>
</dbReference>
<feature type="transmembrane region" description="Helical" evidence="16">
    <location>
        <begin position="33"/>
        <end position="55"/>
    </location>
</feature>
<keyword evidence="19" id="KW-1185">Reference proteome</keyword>
<dbReference type="Proteomes" id="UP000015101">
    <property type="component" value="Unassembled WGS sequence"/>
</dbReference>
<evidence type="ECO:0000256" key="1">
    <source>
        <dbReference type="ARBA" id="ARBA00004236"/>
    </source>
</evidence>
<name>T1EXH1_HELRO</name>
<keyword evidence="4" id="KW-1003">Cell membrane</keyword>
<proteinExistence type="inferred from homology"/>
<dbReference type="EMBL" id="KB097753">
    <property type="protein sequence ID" value="ESN90289.1"/>
    <property type="molecule type" value="Genomic_DNA"/>
</dbReference>
<comment type="similarity">
    <text evidence="2">Belongs to the p22phox family.</text>
</comment>
<dbReference type="RefSeq" id="XP_009031245.1">
    <property type="nucleotide sequence ID" value="XM_009032997.1"/>
</dbReference>
<evidence type="ECO:0000256" key="13">
    <source>
        <dbReference type="ARBA" id="ARBA00033347"/>
    </source>
</evidence>
<evidence type="ECO:0000256" key="5">
    <source>
        <dbReference type="ARBA" id="ARBA00022692"/>
    </source>
</evidence>
<dbReference type="PANTHER" id="PTHR15168">
    <property type="entry name" value="CYTOCHROME B-245 LIGHT CHAIN"/>
    <property type="match status" value="1"/>
</dbReference>
<reference evidence="19" key="1">
    <citation type="submission" date="2012-12" db="EMBL/GenBank/DDBJ databases">
        <authorList>
            <person name="Hellsten U."/>
            <person name="Grimwood J."/>
            <person name="Chapman J.A."/>
            <person name="Shapiro H."/>
            <person name="Aerts A."/>
            <person name="Otillar R.P."/>
            <person name="Terry A.Y."/>
            <person name="Boore J.L."/>
            <person name="Simakov O."/>
            <person name="Marletaz F."/>
            <person name="Cho S.-J."/>
            <person name="Edsinger-Gonzales E."/>
            <person name="Havlak P."/>
            <person name="Kuo D.-H."/>
            <person name="Larsson T."/>
            <person name="Lv J."/>
            <person name="Arendt D."/>
            <person name="Savage R."/>
            <person name="Osoegawa K."/>
            <person name="de Jong P."/>
            <person name="Lindberg D.R."/>
            <person name="Seaver E.C."/>
            <person name="Weisblat D.A."/>
            <person name="Putnam N.H."/>
            <person name="Grigoriev I.V."/>
            <person name="Rokhsar D.S."/>
        </authorList>
    </citation>
    <scope>NUCLEOTIDE SEQUENCE</scope>
</reference>
<evidence type="ECO:0000256" key="15">
    <source>
        <dbReference type="SAM" id="MobiDB-lite"/>
    </source>
</evidence>
<evidence type="ECO:0000313" key="18">
    <source>
        <dbReference type="EnsemblMetazoa" id="HelroP165935"/>
    </source>
</evidence>
<dbReference type="CTD" id="20201271"/>
<gene>
    <name evidence="18" type="primary">20201271</name>
    <name evidence="17" type="ORF">HELRODRAFT_165935</name>
</gene>
<evidence type="ECO:0000256" key="9">
    <source>
        <dbReference type="ARBA" id="ARBA00030298"/>
    </source>
</evidence>
<dbReference type="AlphaFoldDB" id="T1EXH1"/>
<keyword evidence="5 16" id="KW-0812">Transmembrane</keyword>
<evidence type="ECO:0000256" key="16">
    <source>
        <dbReference type="SAM" id="Phobius"/>
    </source>
</evidence>
<keyword evidence="7 16" id="KW-0472">Membrane</keyword>
<accession>T1EXH1</accession>
<reference evidence="17 19" key="2">
    <citation type="journal article" date="2013" name="Nature">
        <title>Insights into bilaterian evolution from three spiralian genomes.</title>
        <authorList>
            <person name="Simakov O."/>
            <person name="Marletaz F."/>
            <person name="Cho S.J."/>
            <person name="Edsinger-Gonzales E."/>
            <person name="Havlak P."/>
            <person name="Hellsten U."/>
            <person name="Kuo D.H."/>
            <person name="Larsson T."/>
            <person name="Lv J."/>
            <person name="Arendt D."/>
            <person name="Savage R."/>
            <person name="Osoegawa K."/>
            <person name="de Jong P."/>
            <person name="Grimwood J."/>
            <person name="Chapman J.A."/>
            <person name="Shapiro H."/>
            <person name="Aerts A."/>
            <person name="Otillar R.P."/>
            <person name="Terry A.Y."/>
            <person name="Boore J.L."/>
            <person name="Grigoriev I.V."/>
            <person name="Lindberg D.R."/>
            <person name="Seaver E.C."/>
            <person name="Weisblat D.A."/>
            <person name="Putnam N.H."/>
            <person name="Rokhsar D.S."/>
        </authorList>
    </citation>
    <scope>NUCLEOTIDE SEQUENCE</scope>
</reference>
<evidence type="ECO:0000256" key="6">
    <source>
        <dbReference type="ARBA" id="ARBA00022989"/>
    </source>
</evidence>
<feature type="region of interest" description="Disordered" evidence="15">
    <location>
        <begin position="1"/>
        <end position="26"/>
    </location>
</feature>
<dbReference type="GeneID" id="20201271"/>
<reference evidence="18" key="3">
    <citation type="submission" date="2015-06" db="UniProtKB">
        <authorList>
            <consortium name="EnsemblMetazoa"/>
        </authorList>
    </citation>
    <scope>IDENTIFICATION</scope>
</reference>
<evidence type="ECO:0000256" key="7">
    <source>
        <dbReference type="ARBA" id="ARBA00023136"/>
    </source>
</evidence>
<evidence type="ECO:0000256" key="3">
    <source>
        <dbReference type="ARBA" id="ARBA00017733"/>
    </source>
</evidence>
<dbReference type="EMBL" id="AMQM01002213">
    <property type="status" value="NOT_ANNOTATED_CDS"/>
    <property type="molecule type" value="Genomic_DNA"/>
</dbReference>
<dbReference type="KEGG" id="hro:HELRODRAFT_165935"/>